<dbReference type="SMART" id="SM01269">
    <property type="entry name" value="Lipid_DES"/>
    <property type="match status" value="1"/>
</dbReference>
<dbReference type="InterPro" id="IPR005804">
    <property type="entry name" value="FA_desaturase_dom"/>
</dbReference>
<feature type="transmembrane region" description="Helical" evidence="1">
    <location>
        <begin position="68"/>
        <end position="89"/>
    </location>
</feature>
<evidence type="ECO:0000256" key="1">
    <source>
        <dbReference type="SAM" id="Phobius"/>
    </source>
</evidence>
<proteinExistence type="predicted"/>
<name>A0ABD2IPF1_9BILA</name>
<sequence length="369" mass="43175">MALSPSPHNSHFEWSYTEEPHATRRKQILERHPEVKEFFGIDQSFKYVVVSMVLFQLLMAFFLRDSHWLLVCLQAYFVGGTLSHSLTLAVHECSHNLGFGHSKMLQNRLLGFVANLPMAIPMSISFRKYHLEHHRNLGEDVVDTDVPTEFEARFFTGKVGKFAWLFLQPVFYAIRPFATYRKSVTDMEIANALLVFSFDLAVIHFLGWRSFGYLFGGFLIGLGDDHYVFKQGQETYSYYGVINLVTFNVGYHVEHHDFPYVSGRNLPKISQIAPEFYTDLEVHRSWVRLMYEFVWFCILFYLSIDLFLFNFIFFGRRSVRFVAPSRETSRQSVDDPILRGRCLCDEPCVPFCCFDCQFFLVFRLATMEK</sequence>
<gene>
    <name evidence="3" type="ORF">niasHT_037465</name>
</gene>
<dbReference type="EMBL" id="JBICBT010001143">
    <property type="protein sequence ID" value="KAL3080997.1"/>
    <property type="molecule type" value="Genomic_DNA"/>
</dbReference>
<keyword evidence="1" id="KW-0472">Membrane</keyword>
<evidence type="ECO:0000313" key="3">
    <source>
        <dbReference type="EMBL" id="KAL3080997.1"/>
    </source>
</evidence>
<evidence type="ECO:0000259" key="2">
    <source>
        <dbReference type="SMART" id="SM01269"/>
    </source>
</evidence>
<protein>
    <recommendedName>
        <fullName evidence="2">Sphingolipid delta4-desaturase N-terminal domain-containing protein</fullName>
    </recommendedName>
</protein>
<dbReference type="PANTHER" id="PTHR12879:SF8">
    <property type="entry name" value="SPHINGOLIPID DELTA(4)-DESATURASE DES1"/>
    <property type="match status" value="1"/>
</dbReference>
<comment type="caution">
    <text evidence="3">The sequence shown here is derived from an EMBL/GenBank/DDBJ whole genome shotgun (WGS) entry which is preliminary data.</text>
</comment>
<feature type="transmembrane region" description="Helical" evidence="1">
    <location>
        <begin position="189"/>
        <end position="208"/>
    </location>
</feature>
<feature type="transmembrane region" description="Helical" evidence="1">
    <location>
        <begin position="109"/>
        <end position="126"/>
    </location>
</feature>
<dbReference type="Pfam" id="PF00487">
    <property type="entry name" value="FA_desaturase"/>
    <property type="match status" value="1"/>
</dbReference>
<feature type="domain" description="Sphingolipid delta4-desaturase N-terminal" evidence="2">
    <location>
        <begin position="7"/>
        <end position="45"/>
    </location>
</feature>
<keyword evidence="1" id="KW-0812">Transmembrane</keyword>
<dbReference type="AlphaFoldDB" id="A0ABD2IPF1"/>
<keyword evidence="4" id="KW-1185">Reference proteome</keyword>
<dbReference type="InterPro" id="IPR013866">
    <property type="entry name" value="Sphingolipid_d4-desaturase_N"/>
</dbReference>
<feature type="transmembrane region" description="Helical" evidence="1">
    <location>
        <begin position="44"/>
        <end position="63"/>
    </location>
</feature>
<organism evidence="3 4">
    <name type="scientific">Heterodera trifolii</name>
    <dbReference type="NCBI Taxonomy" id="157864"/>
    <lineage>
        <taxon>Eukaryota</taxon>
        <taxon>Metazoa</taxon>
        <taxon>Ecdysozoa</taxon>
        <taxon>Nematoda</taxon>
        <taxon>Chromadorea</taxon>
        <taxon>Rhabditida</taxon>
        <taxon>Tylenchina</taxon>
        <taxon>Tylenchomorpha</taxon>
        <taxon>Tylenchoidea</taxon>
        <taxon>Heteroderidae</taxon>
        <taxon>Heteroderinae</taxon>
        <taxon>Heterodera</taxon>
    </lineage>
</organism>
<dbReference type="Proteomes" id="UP001620626">
    <property type="component" value="Unassembled WGS sequence"/>
</dbReference>
<dbReference type="Pfam" id="PF08557">
    <property type="entry name" value="Lipid_DES"/>
    <property type="match status" value="1"/>
</dbReference>
<evidence type="ECO:0000313" key="4">
    <source>
        <dbReference type="Proteomes" id="UP001620626"/>
    </source>
</evidence>
<accession>A0ABD2IPF1</accession>
<keyword evidence="1" id="KW-1133">Transmembrane helix</keyword>
<dbReference type="PANTHER" id="PTHR12879">
    <property type="entry name" value="SPHINGOLIPID DELTA 4 DESATURASE/C-4 HYDROXYLASE PROTEIN DES2"/>
    <property type="match status" value="1"/>
</dbReference>
<reference evidence="3 4" key="1">
    <citation type="submission" date="2024-10" db="EMBL/GenBank/DDBJ databases">
        <authorList>
            <person name="Kim D."/>
        </authorList>
    </citation>
    <scope>NUCLEOTIDE SEQUENCE [LARGE SCALE GENOMIC DNA]</scope>
    <source>
        <strain evidence="3">BH-2024</strain>
    </source>
</reference>
<feature type="transmembrane region" description="Helical" evidence="1">
    <location>
        <begin position="293"/>
        <end position="314"/>
    </location>
</feature>